<dbReference type="GO" id="GO:0005874">
    <property type="term" value="C:microtubule"/>
    <property type="evidence" value="ECO:0007669"/>
    <property type="project" value="TreeGrafter"/>
</dbReference>
<dbReference type="OrthoDB" id="5061070at2759"/>
<feature type="domain" description="Dynamin-type G" evidence="4">
    <location>
        <begin position="62"/>
        <end position="370"/>
    </location>
</feature>
<dbReference type="Pfam" id="PF00350">
    <property type="entry name" value="Dynamin_N"/>
    <property type="match status" value="1"/>
</dbReference>
<keyword evidence="6" id="KW-1185">Reference proteome</keyword>
<dbReference type="EMBL" id="KI925467">
    <property type="protein sequence ID" value="ETW74726.1"/>
    <property type="molecule type" value="Genomic_DNA"/>
</dbReference>
<dbReference type="Gene3D" id="1.20.120.1240">
    <property type="entry name" value="Dynamin, middle domain"/>
    <property type="match status" value="1"/>
</dbReference>
<dbReference type="GO" id="GO:0005886">
    <property type="term" value="C:plasma membrane"/>
    <property type="evidence" value="ECO:0007669"/>
    <property type="project" value="TreeGrafter"/>
</dbReference>
<dbReference type="PRINTS" id="PR00195">
    <property type="entry name" value="DYNAMIN"/>
</dbReference>
<evidence type="ECO:0000259" key="3">
    <source>
        <dbReference type="PROSITE" id="PS51388"/>
    </source>
</evidence>
<keyword evidence="2" id="KW-0342">GTP-binding</keyword>
<dbReference type="CDD" id="cd08771">
    <property type="entry name" value="DLP_1"/>
    <property type="match status" value="1"/>
</dbReference>
<dbReference type="HOGENOM" id="CLU_008964_4_1_1"/>
<dbReference type="GO" id="GO:0005737">
    <property type="term" value="C:cytoplasm"/>
    <property type="evidence" value="ECO:0007669"/>
    <property type="project" value="TreeGrafter"/>
</dbReference>
<dbReference type="PROSITE" id="PS51388">
    <property type="entry name" value="GED"/>
    <property type="match status" value="1"/>
</dbReference>
<dbReference type="Gene3D" id="3.40.50.300">
    <property type="entry name" value="P-loop containing nucleotide triphosphate hydrolases"/>
    <property type="match status" value="1"/>
</dbReference>
<gene>
    <name evidence="5" type="ORF">HETIRDRAFT_437289</name>
</gene>
<sequence>MILYDVSSTLKMIVDSSDDGHSIPPSDSHTEDTCDMLNSAYAHTREFLDLINRLHNTGVQGDIDLPVIAVVGSQSAGKSSLIEAISGISLPRASGTCTRCPTECRLAGSKGPWKCVVTIRFNTDERGIPLGQPRIIPFGSTIVEKTALVDRISRAQQAILNPNRDYNEFLEGRLQDLERSRQMSFSPNLVCLEISGEGLPDLSFIDLPGLIANVGTSGNQTDICLVQELVESYISKPSCIILLTVTMETEFENQAAPGLARRHDPAGERTIGVLTKPDRIPQTEEMGWLRYLRDEVEPLENHWYCVKQPDSQSLNAGITREKARIEEHTFFKKTSPWSSLEWPFSGRLQTRNLVRNLGSILSQLISKRLPELDEELGDLIEVTKESLEELPKPMSEDAVGDLLDLLHQFARDISAHVSGTPGEDGLLQRYRPEVTNFRREIFGTIPDFRPWVKSPLYENQKSSLPDFLLVEEQSFDMASAANLTAKTSNGKKLVTSKHEGIFLDEVMRRAQKSITRELPDNYPFVTTQHFIDVFVAQWAKPTKRLVNGVSKTITGYIMEIIEEHFGQFKHGGLHRKITGIITKHIKSCTLMTLERTDWLLELERAAQTSNTRHYSEYKDKFLTYYRARRQEAMGNNILGDLRNRPYNPNAVYAASMEFQSGMSLVLSNLNKVGLPGIQPTDLARLLPPDQNEPALHIMASVSAYFQVAFQRFGDNIPLAIDQELVRGLENGLEKALRDGIDFGSPDVVARCQSLLEEPPDVISRRNELKKKVERLVSARQELFNAWNFE</sequence>
<dbReference type="Pfam" id="PF01031">
    <property type="entry name" value="Dynamin_M"/>
    <property type="match status" value="1"/>
</dbReference>
<keyword evidence="1" id="KW-0547">Nucleotide-binding</keyword>
<dbReference type="GO" id="GO:0003924">
    <property type="term" value="F:GTPase activity"/>
    <property type="evidence" value="ECO:0007669"/>
    <property type="project" value="InterPro"/>
</dbReference>
<dbReference type="InterPro" id="IPR022812">
    <property type="entry name" value="Dynamin"/>
</dbReference>
<dbReference type="STRING" id="747525.W4JPB2"/>
<dbReference type="InterPro" id="IPR020850">
    <property type="entry name" value="GED_dom"/>
</dbReference>
<dbReference type="GO" id="GO:0008017">
    <property type="term" value="F:microtubule binding"/>
    <property type="evidence" value="ECO:0007669"/>
    <property type="project" value="TreeGrafter"/>
</dbReference>
<dbReference type="PANTHER" id="PTHR11566:SF131">
    <property type="entry name" value="GTPASE, PUTATIVE (AFU_ORTHOLOGUE AFUA_6G07630)-RELATED"/>
    <property type="match status" value="1"/>
</dbReference>
<dbReference type="SMART" id="SM00302">
    <property type="entry name" value="GED"/>
    <property type="match status" value="1"/>
</dbReference>
<dbReference type="SMART" id="SM00053">
    <property type="entry name" value="DYNc"/>
    <property type="match status" value="1"/>
</dbReference>
<evidence type="ECO:0000313" key="5">
    <source>
        <dbReference type="EMBL" id="ETW74726.1"/>
    </source>
</evidence>
<dbReference type="InterPro" id="IPR027417">
    <property type="entry name" value="P-loop_NTPase"/>
</dbReference>
<name>W4JPB2_HETIT</name>
<evidence type="ECO:0000313" key="6">
    <source>
        <dbReference type="Proteomes" id="UP000030671"/>
    </source>
</evidence>
<dbReference type="InterPro" id="IPR045063">
    <property type="entry name" value="Dynamin_N"/>
</dbReference>
<proteinExistence type="predicted"/>
<dbReference type="InParanoid" id="W4JPB2"/>
<dbReference type="Proteomes" id="UP000030671">
    <property type="component" value="Unassembled WGS sequence"/>
</dbReference>
<dbReference type="InterPro" id="IPR003130">
    <property type="entry name" value="GED"/>
</dbReference>
<dbReference type="GeneID" id="20674943"/>
<reference evidence="5 6" key="1">
    <citation type="journal article" date="2012" name="New Phytol.">
        <title>Insight into trade-off between wood decay and parasitism from the genome of a fungal forest pathogen.</title>
        <authorList>
            <person name="Olson A."/>
            <person name="Aerts A."/>
            <person name="Asiegbu F."/>
            <person name="Belbahri L."/>
            <person name="Bouzid O."/>
            <person name="Broberg A."/>
            <person name="Canback B."/>
            <person name="Coutinho P.M."/>
            <person name="Cullen D."/>
            <person name="Dalman K."/>
            <person name="Deflorio G."/>
            <person name="van Diepen L.T."/>
            <person name="Dunand C."/>
            <person name="Duplessis S."/>
            <person name="Durling M."/>
            <person name="Gonthier P."/>
            <person name="Grimwood J."/>
            <person name="Fossdal C.G."/>
            <person name="Hansson D."/>
            <person name="Henrissat B."/>
            <person name="Hietala A."/>
            <person name="Himmelstrand K."/>
            <person name="Hoffmeister D."/>
            <person name="Hogberg N."/>
            <person name="James T.Y."/>
            <person name="Karlsson M."/>
            <person name="Kohler A."/>
            <person name="Kues U."/>
            <person name="Lee Y.H."/>
            <person name="Lin Y.C."/>
            <person name="Lind M."/>
            <person name="Lindquist E."/>
            <person name="Lombard V."/>
            <person name="Lucas S."/>
            <person name="Lunden K."/>
            <person name="Morin E."/>
            <person name="Murat C."/>
            <person name="Park J."/>
            <person name="Raffaello T."/>
            <person name="Rouze P."/>
            <person name="Salamov A."/>
            <person name="Schmutz J."/>
            <person name="Solheim H."/>
            <person name="Stahlberg J."/>
            <person name="Velez H."/>
            <person name="de Vries R.P."/>
            <person name="Wiebenga A."/>
            <person name="Woodward S."/>
            <person name="Yakovlev I."/>
            <person name="Garbelotto M."/>
            <person name="Martin F."/>
            <person name="Grigoriev I.V."/>
            <person name="Stenlid J."/>
        </authorList>
    </citation>
    <scope>NUCLEOTIDE SEQUENCE [LARGE SCALE GENOMIC DNA]</scope>
    <source>
        <strain evidence="5 6">TC 32-1</strain>
    </source>
</reference>
<dbReference type="PANTHER" id="PTHR11566">
    <property type="entry name" value="DYNAMIN"/>
    <property type="match status" value="1"/>
</dbReference>
<dbReference type="Pfam" id="PF02212">
    <property type="entry name" value="GED"/>
    <property type="match status" value="1"/>
</dbReference>
<dbReference type="InterPro" id="IPR001401">
    <property type="entry name" value="Dynamin_GTPase"/>
</dbReference>
<dbReference type="RefSeq" id="XP_009553214.1">
    <property type="nucleotide sequence ID" value="XM_009554919.1"/>
</dbReference>
<feature type="domain" description="GED" evidence="3">
    <location>
        <begin position="694"/>
        <end position="789"/>
    </location>
</feature>
<evidence type="ECO:0000256" key="1">
    <source>
        <dbReference type="ARBA" id="ARBA00022741"/>
    </source>
</evidence>
<dbReference type="InterPro" id="IPR030381">
    <property type="entry name" value="G_DYNAMIN_dom"/>
</dbReference>
<dbReference type="GO" id="GO:0005525">
    <property type="term" value="F:GTP binding"/>
    <property type="evidence" value="ECO:0007669"/>
    <property type="project" value="InterPro"/>
</dbReference>
<dbReference type="KEGG" id="hir:HETIRDRAFT_437289"/>
<dbReference type="InterPro" id="IPR000375">
    <property type="entry name" value="Dynamin_stalk"/>
</dbReference>
<organism evidence="5 6">
    <name type="scientific">Heterobasidion irregulare (strain TC 32-1)</name>
    <dbReference type="NCBI Taxonomy" id="747525"/>
    <lineage>
        <taxon>Eukaryota</taxon>
        <taxon>Fungi</taxon>
        <taxon>Dikarya</taxon>
        <taxon>Basidiomycota</taxon>
        <taxon>Agaricomycotina</taxon>
        <taxon>Agaricomycetes</taxon>
        <taxon>Russulales</taxon>
        <taxon>Bondarzewiaceae</taxon>
        <taxon>Heterobasidion</taxon>
        <taxon>Heterobasidion annosum species complex</taxon>
    </lineage>
</organism>
<dbReference type="eggNOG" id="KOG0446">
    <property type="taxonomic scope" value="Eukaryota"/>
</dbReference>
<dbReference type="SUPFAM" id="SSF52540">
    <property type="entry name" value="P-loop containing nucleoside triphosphate hydrolases"/>
    <property type="match status" value="1"/>
</dbReference>
<protein>
    <recommendedName>
        <fullName evidence="7">P-loop containing nucleoside triphosphate hydrolase protein</fullName>
    </recommendedName>
</protein>
<evidence type="ECO:0000259" key="4">
    <source>
        <dbReference type="PROSITE" id="PS51718"/>
    </source>
</evidence>
<dbReference type="PROSITE" id="PS51718">
    <property type="entry name" value="G_DYNAMIN_2"/>
    <property type="match status" value="1"/>
</dbReference>
<dbReference type="GO" id="GO:0031623">
    <property type="term" value="P:receptor internalization"/>
    <property type="evidence" value="ECO:0007669"/>
    <property type="project" value="TreeGrafter"/>
</dbReference>
<evidence type="ECO:0000256" key="2">
    <source>
        <dbReference type="ARBA" id="ARBA00023134"/>
    </source>
</evidence>
<evidence type="ECO:0008006" key="7">
    <source>
        <dbReference type="Google" id="ProtNLM"/>
    </source>
</evidence>
<dbReference type="AlphaFoldDB" id="W4JPB2"/>
<accession>W4JPB2</accession>